<dbReference type="SUPFAM" id="SSF48239">
    <property type="entry name" value="Terpenoid cyclases/Protein prenyltransferases"/>
    <property type="match status" value="1"/>
</dbReference>
<keyword evidence="2" id="KW-1185">Reference proteome</keyword>
<dbReference type="KEGG" id="yag:AABB28_15655"/>
<reference evidence="1 2" key="1">
    <citation type="submission" date="2024-04" db="EMBL/GenBank/DDBJ databases">
        <title>Phylogenomic analyses of a clade within the roseobacter group suggest taxonomic reassignments of species of the genera Aestuariivita, Citreicella, Loktanella, Nautella, Pelagibaca, Ruegeria, Thalassobius, Thiobacimonas and Tropicibacter, and the proposal o.</title>
        <authorList>
            <person name="Jeon C.O."/>
        </authorList>
    </citation>
    <scope>NUCLEOTIDE SEQUENCE [LARGE SCALE GENOMIC DNA]</scope>
    <source>
        <strain evidence="1 2">G8-12</strain>
    </source>
</reference>
<accession>A0AAN0NEW6</accession>
<name>A0AAN0NEW6_9RHOB</name>
<proteinExistence type="predicted"/>
<dbReference type="Proteomes" id="UP001451782">
    <property type="component" value="Chromosome"/>
</dbReference>
<organism evidence="1 2">
    <name type="scientific">Yoonia algicola</name>
    <dbReference type="NCBI Taxonomy" id="3137368"/>
    <lineage>
        <taxon>Bacteria</taxon>
        <taxon>Pseudomonadati</taxon>
        <taxon>Pseudomonadota</taxon>
        <taxon>Alphaproteobacteria</taxon>
        <taxon>Rhodobacterales</taxon>
        <taxon>Paracoccaceae</taxon>
        <taxon>Yoonia</taxon>
    </lineage>
</organism>
<protein>
    <recommendedName>
        <fullName evidence="3">Squalene cyclase C-terminal domain-containing protein</fullName>
    </recommendedName>
</protein>
<dbReference type="Gene3D" id="1.50.10.20">
    <property type="match status" value="2"/>
</dbReference>
<dbReference type="AlphaFoldDB" id="A0AAN0NEW6"/>
<gene>
    <name evidence="1" type="ORF">AABB28_15655</name>
</gene>
<evidence type="ECO:0008006" key="3">
    <source>
        <dbReference type="Google" id="ProtNLM"/>
    </source>
</evidence>
<evidence type="ECO:0000313" key="2">
    <source>
        <dbReference type="Proteomes" id="UP001451782"/>
    </source>
</evidence>
<dbReference type="InterPro" id="IPR008930">
    <property type="entry name" value="Terpenoid_cyclase/PrenylTrfase"/>
</dbReference>
<dbReference type="EMBL" id="CP151762">
    <property type="protein sequence ID" value="WZU63272.1"/>
    <property type="molecule type" value="Genomic_DNA"/>
</dbReference>
<dbReference type="RefSeq" id="WP_342069668.1">
    <property type="nucleotide sequence ID" value="NZ_CP151762.1"/>
</dbReference>
<evidence type="ECO:0000313" key="1">
    <source>
        <dbReference type="EMBL" id="WZU63272.1"/>
    </source>
</evidence>
<sequence length="415" mass="45586">MTTGPSEDAAGSVYSEPSFSAKLTASSHFSRRALVEALQGRRPLLDADPESIPHDLHLSAGATWLKNSIEACGGQASSKAYRFPRGWMPPYPETTGYIIPTLLNLGDVAGDKVFEEMALRLGRWLTTIQRQDGGFSGYELGSGQDADVFDTGMILLGFNALQHRARDPEIGQAAARAAAFLRSAMDDDGAFVRHVSHDMLHTYNVRSAWALIAHGTMESDQQSVDAGMKNVDWTLSQQRSNGFFENNGFKPGGNANTHGTAYVLRGLLQVHLLTHRQDILDAVLQAAVAVRDRFEAEGWLASELGRNWEFRSRHVCLTGCAQLAIVFFRLAALTKDLAFIAPAERLIAQVAVTQTIKNHTAVDYGGIAGSYPIFGAYAPLQYPNWATKFMVDALLVRKQWHESKETMTDRDLWAG</sequence>